<evidence type="ECO:0000256" key="2">
    <source>
        <dbReference type="ARBA" id="ARBA00007465"/>
    </source>
</evidence>
<keyword evidence="4" id="KW-0699">rRNA-binding</keyword>
<dbReference type="SUPFAM" id="SSF55174">
    <property type="entry name" value="Alpha-L RNA-binding motif"/>
    <property type="match status" value="1"/>
</dbReference>
<dbReference type="Gene3D" id="3.10.290.10">
    <property type="entry name" value="RNA-binding S4 domain"/>
    <property type="match status" value="1"/>
</dbReference>
<evidence type="ECO:0000256" key="10">
    <source>
        <dbReference type="PROSITE-ProRule" id="PRU00182"/>
    </source>
</evidence>
<evidence type="ECO:0000313" key="13">
    <source>
        <dbReference type="EMBL" id="KAJ1973772.1"/>
    </source>
</evidence>
<keyword evidence="5 10" id="KW-0694">RNA-binding</keyword>
<keyword evidence="3" id="KW-0690">Ribosome biogenesis</keyword>
<dbReference type="Pfam" id="PF00163">
    <property type="entry name" value="Ribosomal_S4"/>
    <property type="match status" value="1"/>
</dbReference>
<dbReference type="Proteomes" id="UP001151582">
    <property type="component" value="Unassembled WGS sequence"/>
</dbReference>
<evidence type="ECO:0000256" key="7">
    <source>
        <dbReference type="ARBA" id="ARBA00023274"/>
    </source>
</evidence>
<feature type="domain" description="Small ribosomal subunit protein uS4 N-terminal" evidence="12">
    <location>
        <begin position="4"/>
        <end position="107"/>
    </location>
</feature>
<evidence type="ECO:0000256" key="1">
    <source>
        <dbReference type="ARBA" id="ARBA00004604"/>
    </source>
</evidence>
<keyword evidence="6" id="KW-0539">Nucleus</keyword>
<dbReference type="EMBL" id="JANBQB010000759">
    <property type="protein sequence ID" value="KAJ1973772.1"/>
    <property type="molecule type" value="Genomic_DNA"/>
</dbReference>
<comment type="similarity">
    <text evidence="2">Belongs to the universal ribosomal protein uS4 family.</text>
</comment>
<evidence type="ECO:0000259" key="12">
    <source>
        <dbReference type="SMART" id="SM01390"/>
    </source>
</evidence>
<evidence type="ECO:0000256" key="3">
    <source>
        <dbReference type="ARBA" id="ARBA00022517"/>
    </source>
</evidence>
<dbReference type="FunFam" id="3.10.290.10:FF:000006">
    <property type="entry name" value="U3 small nucleolar ribonucleoprotein IMP3"/>
    <property type="match status" value="1"/>
</dbReference>
<dbReference type="InterPro" id="IPR036986">
    <property type="entry name" value="S4_RNA-bd_sf"/>
</dbReference>
<sequence length="183" mass="21563">MVRKLKYHEAKLLKKVNFLEYKNENNVAELDTIRRFNLKSREEYRKYAFLANDVQRVTYELSLLDPTDPYRSEQEKRLMAKLYDLGIIDLQTKMSRLSQMTVASFCKRRLPVILCRLKMAQSVQVAAKLVKDGHVRVGPEIVSDPAFLVSRKLEDFVTWVDTSSIKRHILKYNDKLDDFDLMN</sequence>
<evidence type="ECO:0000256" key="6">
    <source>
        <dbReference type="ARBA" id="ARBA00023242"/>
    </source>
</evidence>
<dbReference type="Pfam" id="PF01479">
    <property type="entry name" value="S4"/>
    <property type="match status" value="1"/>
</dbReference>
<name>A0A9W8EBP7_9FUNG</name>
<evidence type="ECO:0000256" key="5">
    <source>
        <dbReference type="ARBA" id="ARBA00022884"/>
    </source>
</evidence>
<dbReference type="SMART" id="SM00363">
    <property type="entry name" value="S4"/>
    <property type="match status" value="1"/>
</dbReference>
<dbReference type="InterPro" id="IPR022801">
    <property type="entry name" value="Ribosomal_uS4"/>
</dbReference>
<dbReference type="PROSITE" id="PS50889">
    <property type="entry name" value="S4"/>
    <property type="match status" value="1"/>
</dbReference>
<evidence type="ECO:0000313" key="14">
    <source>
        <dbReference type="Proteomes" id="UP001151582"/>
    </source>
</evidence>
<dbReference type="SMART" id="SM01390">
    <property type="entry name" value="Ribosomal_S4"/>
    <property type="match status" value="1"/>
</dbReference>
<dbReference type="GO" id="GO:0034457">
    <property type="term" value="C:Mpp10 complex"/>
    <property type="evidence" value="ECO:0007669"/>
    <property type="project" value="TreeGrafter"/>
</dbReference>
<dbReference type="CDD" id="cd00165">
    <property type="entry name" value="S4"/>
    <property type="match status" value="1"/>
</dbReference>
<evidence type="ECO:0000256" key="8">
    <source>
        <dbReference type="ARBA" id="ARBA00069727"/>
    </source>
</evidence>
<keyword evidence="7 13" id="KW-0687">Ribonucleoprotein</keyword>
<organism evidence="13 14">
    <name type="scientific">Dimargaris verticillata</name>
    <dbReference type="NCBI Taxonomy" id="2761393"/>
    <lineage>
        <taxon>Eukaryota</taxon>
        <taxon>Fungi</taxon>
        <taxon>Fungi incertae sedis</taxon>
        <taxon>Zoopagomycota</taxon>
        <taxon>Kickxellomycotina</taxon>
        <taxon>Dimargaritomycetes</taxon>
        <taxon>Dimargaritales</taxon>
        <taxon>Dimargaritaceae</taxon>
        <taxon>Dimargaris</taxon>
    </lineage>
</organism>
<dbReference type="GO" id="GO:0042274">
    <property type="term" value="P:ribosomal small subunit biogenesis"/>
    <property type="evidence" value="ECO:0007669"/>
    <property type="project" value="TreeGrafter"/>
</dbReference>
<evidence type="ECO:0000256" key="4">
    <source>
        <dbReference type="ARBA" id="ARBA00022730"/>
    </source>
</evidence>
<keyword evidence="14" id="KW-1185">Reference proteome</keyword>
<dbReference type="PANTHER" id="PTHR11831:SF1">
    <property type="entry name" value="U3 SMALL NUCLEOLAR RIBONUCLEOPROTEIN PROTEIN IMP3"/>
    <property type="match status" value="1"/>
</dbReference>
<protein>
    <recommendedName>
        <fullName evidence="8">U3 small nucleolar ribonucleoprotein protein IMP3</fullName>
    </recommendedName>
    <alternativeName>
        <fullName evidence="9">U3 small nucleolar ribonucleoprotein protein imp3</fullName>
    </alternativeName>
</protein>
<feature type="domain" description="RNA-binding S4" evidence="11">
    <location>
        <begin position="108"/>
        <end position="175"/>
    </location>
</feature>
<comment type="caution">
    <text evidence="13">The sequence shown here is derived from an EMBL/GenBank/DDBJ whole genome shotgun (WGS) entry which is preliminary data.</text>
</comment>
<dbReference type="AlphaFoldDB" id="A0A9W8EBP7"/>
<evidence type="ECO:0000256" key="9">
    <source>
        <dbReference type="ARBA" id="ARBA00072223"/>
    </source>
</evidence>
<dbReference type="GO" id="GO:0006364">
    <property type="term" value="P:rRNA processing"/>
    <property type="evidence" value="ECO:0007669"/>
    <property type="project" value="TreeGrafter"/>
</dbReference>
<reference evidence="13" key="1">
    <citation type="submission" date="2022-07" db="EMBL/GenBank/DDBJ databases">
        <title>Phylogenomic reconstructions and comparative analyses of Kickxellomycotina fungi.</title>
        <authorList>
            <person name="Reynolds N.K."/>
            <person name="Stajich J.E."/>
            <person name="Barry K."/>
            <person name="Grigoriev I.V."/>
            <person name="Crous P."/>
            <person name="Smith M.E."/>
        </authorList>
    </citation>
    <scope>NUCLEOTIDE SEQUENCE</scope>
    <source>
        <strain evidence="13">RSA 567</strain>
    </source>
</reference>
<dbReference type="InterPro" id="IPR001912">
    <property type="entry name" value="Ribosomal_uS4_N"/>
</dbReference>
<dbReference type="GO" id="GO:0032040">
    <property type="term" value="C:small-subunit processome"/>
    <property type="evidence" value="ECO:0007669"/>
    <property type="project" value="TreeGrafter"/>
</dbReference>
<gene>
    <name evidence="13" type="primary">imp3</name>
    <name evidence="13" type="ORF">H4R34_004962</name>
</gene>
<dbReference type="GO" id="GO:0019843">
    <property type="term" value="F:rRNA binding"/>
    <property type="evidence" value="ECO:0007669"/>
    <property type="project" value="UniProtKB-KW"/>
</dbReference>
<accession>A0A9W8EBP7</accession>
<dbReference type="InterPro" id="IPR002942">
    <property type="entry name" value="S4_RNA-bd"/>
</dbReference>
<dbReference type="GO" id="GO:0030515">
    <property type="term" value="F:snoRNA binding"/>
    <property type="evidence" value="ECO:0007669"/>
    <property type="project" value="TreeGrafter"/>
</dbReference>
<proteinExistence type="inferred from homology"/>
<evidence type="ECO:0000259" key="11">
    <source>
        <dbReference type="SMART" id="SM00363"/>
    </source>
</evidence>
<dbReference type="OrthoDB" id="10248812at2759"/>
<dbReference type="PANTHER" id="PTHR11831">
    <property type="entry name" value="30S 40S RIBOSOMAL PROTEIN"/>
    <property type="match status" value="1"/>
</dbReference>
<comment type="subcellular location">
    <subcellularLocation>
        <location evidence="1">Nucleus</location>
        <location evidence="1">Nucleolus</location>
    </subcellularLocation>
</comment>